<sequence>MLDFKDFLIESQGANKHLEHIEDEVLNGGFDGVKKAISYLSSLGSTLKGNSSKKIKITTKWDGAPAIVAGIDPET</sequence>
<organism evidence="1">
    <name type="scientific">marine metagenome</name>
    <dbReference type="NCBI Taxonomy" id="408172"/>
    <lineage>
        <taxon>unclassified sequences</taxon>
        <taxon>metagenomes</taxon>
        <taxon>ecological metagenomes</taxon>
    </lineage>
</organism>
<proteinExistence type="predicted"/>
<gene>
    <name evidence="1" type="ORF">METZ01_LOCUS385620</name>
</gene>
<reference evidence="1" key="1">
    <citation type="submission" date="2018-05" db="EMBL/GenBank/DDBJ databases">
        <authorList>
            <person name="Lanie J.A."/>
            <person name="Ng W.-L."/>
            <person name="Kazmierczak K.M."/>
            <person name="Andrzejewski T.M."/>
            <person name="Davidsen T.M."/>
            <person name="Wayne K.J."/>
            <person name="Tettelin H."/>
            <person name="Glass J.I."/>
            <person name="Rusch D."/>
            <person name="Podicherti R."/>
            <person name="Tsui H.-C.T."/>
            <person name="Winkler M.E."/>
        </authorList>
    </citation>
    <scope>NUCLEOTIDE SEQUENCE</scope>
</reference>
<protein>
    <submittedName>
        <fullName evidence="1">Uncharacterized protein</fullName>
    </submittedName>
</protein>
<feature type="non-terminal residue" evidence="1">
    <location>
        <position position="75"/>
    </location>
</feature>
<name>A0A382UES3_9ZZZZ</name>
<feature type="non-terminal residue" evidence="1">
    <location>
        <position position="1"/>
    </location>
</feature>
<evidence type="ECO:0000313" key="1">
    <source>
        <dbReference type="EMBL" id="SVD32766.1"/>
    </source>
</evidence>
<dbReference type="AlphaFoldDB" id="A0A382UES3"/>
<dbReference type="EMBL" id="UINC01143699">
    <property type="protein sequence ID" value="SVD32766.1"/>
    <property type="molecule type" value="Genomic_DNA"/>
</dbReference>
<dbReference type="InterPro" id="IPR046234">
    <property type="entry name" value="DUF6267"/>
</dbReference>
<dbReference type="Pfam" id="PF19782">
    <property type="entry name" value="DUF6267"/>
    <property type="match status" value="1"/>
</dbReference>
<accession>A0A382UES3</accession>